<proteinExistence type="inferred from homology"/>
<dbReference type="RefSeq" id="WP_115269694.1">
    <property type="nucleotide sequence ID" value="NZ_JBNPNB010000114.1"/>
</dbReference>
<evidence type="ECO:0000313" key="3">
    <source>
        <dbReference type="EMBL" id="SUN61906.1"/>
    </source>
</evidence>
<dbReference type="Gene3D" id="3.30.420.40">
    <property type="match status" value="2"/>
</dbReference>
<dbReference type="AlphaFoldDB" id="A0A380KCN8"/>
<evidence type="ECO:0000313" key="4">
    <source>
        <dbReference type="Proteomes" id="UP000254924"/>
    </source>
</evidence>
<keyword evidence="2" id="KW-0175">Coiled coil</keyword>
<keyword evidence="4" id="KW-1185">Reference proteome</keyword>
<name>A0A380KCN8_9STRE</name>
<dbReference type="Pfam" id="PF00480">
    <property type="entry name" value="ROK"/>
    <property type="match status" value="2"/>
</dbReference>
<dbReference type="GeneID" id="78356922"/>
<keyword evidence="3" id="KW-0808">Transferase</keyword>
<dbReference type="GO" id="GO:0047700">
    <property type="term" value="F:beta-glucoside kinase activity"/>
    <property type="evidence" value="ECO:0007669"/>
    <property type="project" value="UniProtKB-EC"/>
</dbReference>
<dbReference type="PANTHER" id="PTHR18964">
    <property type="entry name" value="ROK (REPRESSOR, ORF, KINASE) FAMILY"/>
    <property type="match status" value="1"/>
</dbReference>
<dbReference type="InterPro" id="IPR000600">
    <property type="entry name" value="ROK"/>
</dbReference>
<dbReference type="SUPFAM" id="SSF53067">
    <property type="entry name" value="Actin-like ATPase domain"/>
    <property type="match status" value="1"/>
</dbReference>
<evidence type="ECO:0000256" key="2">
    <source>
        <dbReference type="SAM" id="Coils"/>
    </source>
</evidence>
<reference evidence="3 4" key="1">
    <citation type="submission" date="2018-06" db="EMBL/GenBank/DDBJ databases">
        <authorList>
            <consortium name="Pathogen Informatics"/>
            <person name="Doyle S."/>
        </authorList>
    </citation>
    <scope>NUCLEOTIDE SEQUENCE [LARGE SCALE GENOMIC DNA]</scope>
    <source>
        <strain evidence="3 4">NCTC12224</strain>
    </source>
</reference>
<dbReference type="CDD" id="cd24152">
    <property type="entry name" value="ASKHA_NBD_ROK-like"/>
    <property type="match status" value="1"/>
</dbReference>
<protein>
    <submittedName>
        <fullName evidence="3">Transcriptional regulator</fullName>
        <ecNumber evidence="3">2.7.1.85</ecNumber>
    </submittedName>
</protein>
<dbReference type="Proteomes" id="UP000254924">
    <property type="component" value="Unassembled WGS sequence"/>
</dbReference>
<dbReference type="EMBL" id="UHFN01000007">
    <property type="protein sequence ID" value="SUN61906.1"/>
    <property type="molecule type" value="Genomic_DNA"/>
</dbReference>
<evidence type="ECO:0000256" key="1">
    <source>
        <dbReference type="ARBA" id="ARBA00006479"/>
    </source>
</evidence>
<dbReference type="OrthoDB" id="9795247at2"/>
<comment type="similarity">
    <text evidence="1">Belongs to the ROK (NagC/XylR) family.</text>
</comment>
<organism evidence="3 4">
    <name type="scientific">Streptococcus hyointestinalis</name>
    <dbReference type="NCBI Taxonomy" id="1337"/>
    <lineage>
        <taxon>Bacteria</taxon>
        <taxon>Bacillati</taxon>
        <taxon>Bacillota</taxon>
        <taxon>Bacilli</taxon>
        <taxon>Lactobacillales</taxon>
        <taxon>Streptococcaceae</taxon>
        <taxon>Streptococcus</taxon>
    </lineage>
</organism>
<dbReference type="PANTHER" id="PTHR18964:SF170">
    <property type="entry name" value="SUGAR KINASE"/>
    <property type="match status" value="1"/>
</dbReference>
<dbReference type="EC" id="2.7.1.85" evidence="3"/>
<dbReference type="InterPro" id="IPR043129">
    <property type="entry name" value="ATPase_NBD"/>
</dbReference>
<accession>A0A380KCN8</accession>
<sequence length="295" mass="32444">MILAFDLGGTEIKSALINDNSEIEENFAPFSSPDNLESLFDIMDKLINHSLDKIQGIAISCPGKVDTKCGIIYFGGMLTFLHECPIKNILESRYGLPVAVINDAKAAVLAEMTTGYLQGIDNGLAMVLGSGLGGGIVINGKLYQGSHYQAGELSFLLPFLSEKMTIEDFLGMKFSAVSMISDCSEALGLKDKKNGYLIFDHIVKKDERVYPIFQKYCRLLAIYITNLQSILDVERIVIGGGISSQDILIEEIEKQLDQLQKEEDVAFFNIERPKIVACKHKNDANLIGAACSFKI</sequence>
<feature type="coiled-coil region" evidence="2">
    <location>
        <begin position="242"/>
        <end position="269"/>
    </location>
</feature>
<gene>
    <name evidence="3" type="primary">bglK</name>
    <name evidence="3" type="ORF">NCTC12224_01635</name>
</gene>